<gene>
    <name evidence="3" type="ORF">DFQ27_008841</name>
</gene>
<feature type="region of interest" description="Disordered" evidence="1">
    <location>
        <begin position="312"/>
        <end position="338"/>
    </location>
</feature>
<keyword evidence="4" id="KW-1185">Reference proteome</keyword>
<feature type="compositionally biased region" description="Polar residues" evidence="1">
    <location>
        <begin position="993"/>
        <end position="1007"/>
    </location>
</feature>
<proteinExistence type="predicted"/>
<feature type="region of interest" description="Disordered" evidence="1">
    <location>
        <begin position="631"/>
        <end position="740"/>
    </location>
</feature>
<feature type="compositionally biased region" description="Basic and acidic residues" evidence="1">
    <location>
        <begin position="913"/>
        <end position="923"/>
    </location>
</feature>
<dbReference type="SUPFAM" id="SSF81383">
    <property type="entry name" value="F-box domain"/>
    <property type="match status" value="1"/>
</dbReference>
<organism evidence="3 4">
    <name type="scientific">Actinomortierella ambigua</name>
    <dbReference type="NCBI Taxonomy" id="1343610"/>
    <lineage>
        <taxon>Eukaryota</taxon>
        <taxon>Fungi</taxon>
        <taxon>Fungi incertae sedis</taxon>
        <taxon>Mucoromycota</taxon>
        <taxon>Mortierellomycotina</taxon>
        <taxon>Mortierellomycetes</taxon>
        <taxon>Mortierellales</taxon>
        <taxon>Mortierellaceae</taxon>
        <taxon>Actinomortierella</taxon>
    </lineage>
</organism>
<dbReference type="PANTHER" id="PTHR31350:SF21">
    <property type="entry name" value="F-BOX ONLY PROTEIN 21"/>
    <property type="match status" value="1"/>
</dbReference>
<dbReference type="InterPro" id="IPR036623">
    <property type="entry name" value="Hemimethylated_DNA-bd_sf"/>
</dbReference>
<dbReference type="Pfam" id="PF08755">
    <property type="entry name" value="YccV-like"/>
    <property type="match status" value="1"/>
</dbReference>
<dbReference type="SMART" id="SM00992">
    <property type="entry name" value="YccV-like"/>
    <property type="match status" value="1"/>
</dbReference>
<evidence type="ECO:0000256" key="1">
    <source>
        <dbReference type="SAM" id="MobiDB-lite"/>
    </source>
</evidence>
<sequence length="1056" mass="118039">MTVKGKERKQVPQLPDDIVLEIFKHLPAAGKPLLSRPLHVPVAESVSQAWQELSLKNKLWQTLCLKQWRSWPPPPADSSYYLETTHIHPTTNTGETQSNNDVLHDQKQTIEQVTRRMQFPPDHLPSLRTPHQWYGTSSPPYDMSSWKGVYRSRHEKDRIAQLLLDEIIEESRSRILHMEGIVEAGIIEARDFLERIVQPPAYPPRSSISSARTANNGQPATATATDLTRSYYARKILRKLSREWVLQQWRQYRLRELNFPIWQGCVLISMFSNYELEPVQVDRQFQELADEFLMTSSLPGDDVYQPDISTTYHINNNSQQNTDVDGSPSHPSTSINLEQEREIRRWDQQVERFKALLHFFTEVKRFRGNTENYYDPSNSYIDRVLERRIGIPISLCIVFAELARRVGIHGVDLMGFPQHFMLRFQPTRTPTAPSFLSSPRPLAEQLDPPVYYLDLFNPPHQLIAKAELQDYFTGLNISMPSRGYTLPATAIEVFLRVLRNIYFAIEHTGGAGRLTSEDKMKLYSAMTQLLVLQPSEESGFYLLWLKYLSENWPEDVGFVRAAIVEMEALDMRRTQARTRLQLQARAGQQGHTIGYSQTAGLSSKSTSNGSSSSSASQTVIRFMQSRVRELEVYDDMGETGEIRRRRRSKAPQPSIPTITTATTTTASTVASDPPALSTKDALATADPPTPTTPTLPTLVDAAHGSDSLAPPAPQTPQQDANGSPGSHGDGGSPSSGFGARRPEPLYYVGEVFRHRFYRYMGVICGYDLQCEAEESWIVTMGVDSLPLGRNQPFYHALLVDGTRTYVAQENVQVVFRDLRSQNEDRQRLSSLRKASLAAMTASSSPSTSSIVDGEARSRVSGSRASTSATRYDTDLESQWASSPSRHSNVHPEQNSRPAVESGHTQDSPESAIEDEHLRQRPERGGTTLSSSPSSAAAGDRGLGLSFTPNASSSASAHQAGSSEERASGRSTGGEMIAGSTDQVSTPSPRPAANSVTNSGSTSTQAPENMNELRFSELGPMGTEDVGKFFEAWDGENSHYVMNKELRRRYPTEDYLW</sequence>
<dbReference type="EMBL" id="JAAAJB010000766">
    <property type="protein sequence ID" value="KAG0251312.1"/>
    <property type="molecule type" value="Genomic_DNA"/>
</dbReference>
<comment type="caution">
    <text evidence="3">The sequence shown here is derived from an EMBL/GenBank/DDBJ whole genome shotgun (WGS) entry which is preliminary data.</text>
</comment>
<dbReference type="InterPro" id="IPR036047">
    <property type="entry name" value="F-box-like_dom_sf"/>
</dbReference>
<protein>
    <recommendedName>
        <fullName evidence="2">Hemimethylated DNA-binding domain-containing protein</fullName>
    </recommendedName>
</protein>
<feature type="compositionally biased region" description="Low complexity" evidence="1">
    <location>
        <begin position="650"/>
        <end position="686"/>
    </location>
</feature>
<accession>A0A9P6PRR3</accession>
<feature type="compositionally biased region" description="Low complexity" evidence="1">
    <location>
        <begin position="715"/>
        <end position="724"/>
    </location>
</feature>
<dbReference type="SUPFAM" id="SSF141255">
    <property type="entry name" value="YccV-like"/>
    <property type="match status" value="1"/>
</dbReference>
<feature type="region of interest" description="Disordered" evidence="1">
    <location>
        <begin position="583"/>
        <end position="618"/>
    </location>
</feature>
<feature type="region of interest" description="Disordered" evidence="1">
    <location>
        <begin position="835"/>
        <end position="1007"/>
    </location>
</feature>
<dbReference type="Gene3D" id="2.30.30.390">
    <property type="entry name" value="Hemimethylated DNA-binding domain"/>
    <property type="match status" value="1"/>
</dbReference>
<name>A0A9P6PRR3_9FUNG</name>
<dbReference type="PANTHER" id="PTHR31350">
    <property type="entry name" value="SI:DKEY-261L7.2"/>
    <property type="match status" value="1"/>
</dbReference>
<dbReference type="InterPro" id="IPR011722">
    <property type="entry name" value="Hemimethylated_DNA-bd_dom"/>
</dbReference>
<dbReference type="AlphaFoldDB" id="A0A9P6PRR3"/>
<feature type="compositionally biased region" description="Low complexity" evidence="1">
    <location>
        <begin position="602"/>
        <end position="616"/>
    </location>
</feature>
<dbReference type="Gene3D" id="1.20.1280.50">
    <property type="match status" value="1"/>
</dbReference>
<dbReference type="OrthoDB" id="28868at2759"/>
<feature type="domain" description="Hemimethylated DNA-binding" evidence="2">
    <location>
        <begin position="743"/>
        <end position="1042"/>
    </location>
</feature>
<feature type="compositionally biased region" description="Polar residues" evidence="1">
    <location>
        <begin position="312"/>
        <end position="337"/>
    </location>
</feature>
<dbReference type="InterPro" id="IPR032698">
    <property type="entry name" value="SirB1_N"/>
</dbReference>
<evidence type="ECO:0000259" key="2">
    <source>
        <dbReference type="SMART" id="SM00992"/>
    </source>
</evidence>
<dbReference type="Pfam" id="PF13369">
    <property type="entry name" value="Transglut_core2"/>
    <property type="match status" value="1"/>
</dbReference>
<dbReference type="GO" id="GO:0003677">
    <property type="term" value="F:DNA binding"/>
    <property type="evidence" value="ECO:0007669"/>
    <property type="project" value="InterPro"/>
</dbReference>
<evidence type="ECO:0000313" key="4">
    <source>
        <dbReference type="Proteomes" id="UP000807716"/>
    </source>
</evidence>
<reference evidence="3" key="1">
    <citation type="journal article" date="2020" name="Fungal Divers.">
        <title>Resolving the Mortierellaceae phylogeny through synthesis of multi-gene phylogenetics and phylogenomics.</title>
        <authorList>
            <person name="Vandepol N."/>
            <person name="Liber J."/>
            <person name="Desiro A."/>
            <person name="Na H."/>
            <person name="Kennedy M."/>
            <person name="Barry K."/>
            <person name="Grigoriev I.V."/>
            <person name="Miller A.N."/>
            <person name="O'Donnell K."/>
            <person name="Stajich J.E."/>
            <person name="Bonito G."/>
        </authorList>
    </citation>
    <scope>NUCLEOTIDE SEQUENCE</scope>
    <source>
        <strain evidence="3">BC1065</strain>
    </source>
</reference>
<feature type="compositionally biased region" description="Low complexity" evidence="1">
    <location>
        <begin position="835"/>
        <end position="849"/>
    </location>
</feature>
<dbReference type="NCBIfam" id="TIGR02097">
    <property type="entry name" value="yccV"/>
    <property type="match status" value="1"/>
</dbReference>
<feature type="compositionally biased region" description="Low complexity" evidence="1">
    <location>
        <begin position="950"/>
        <end position="961"/>
    </location>
</feature>
<dbReference type="Proteomes" id="UP000807716">
    <property type="component" value="Unassembled WGS sequence"/>
</dbReference>
<feature type="compositionally biased region" description="Polar residues" evidence="1">
    <location>
        <begin position="859"/>
        <end position="908"/>
    </location>
</feature>
<evidence type="ECO:0000313" key="3">
    <source>
        <dbReference type="EMBL" id="KAG0251312.1"/>
    </source>
</evidence>